<feature type="transmembrane region" description="Helical" evidence="3">
    <location>
        <begin position="29"/>
        <end position="47"/>
    </location>
</feature>
<dbReference type="CDD" id="cd02808">
    <property type="entry name" value="GltS_FMN"/>
    <property type="match status" value="1"/>
</dbReference>
<feature type="domain" description="Glutamate synthase" evidence="4">
    <location>
        <begin position="154"/>
        <end position="472"/>
    </location>
</feature>
<evidence type="ECO:0000256" key="2">
    <source>
        <dbReference type="PIRNR" id="PIRNR006429"/>
    </source>
</evidence>
<protein>
    <submittedName>
        <fullName evidence="5">FMN-binding glutamate synthase family protein</fullName>
    </submittedName>
</protein>
<evidence type="ECO:0000256" key="1">
    <source>
        <dbReference type="ARBA" id="ARBA00009716"/>
    </source>
</evidence>
<keyword evidence="3" id="KW-1133">Transmembrane helix</keyword>
<evidence type="ECO:0000313" key="6">
    <source>
        <dbReference type="Proteomes" id="UP000321301"/>
    </source>
</evidence>
<dbReference type="Pfam" id="PF01645">
    <property type="entry name" value="Glu_synthase"/>
    <property type="match status" value="1"/>
</dbReference>
<dbReference type="PANTHER" id="PTHR43819:SF1">
    <property type="entry name" value="ARCHAEAL-TYPE GLUTAMATE SYNTHASE [NADPH]"/>
    <property type="match status" value="1"/>
</dbReference>
<dbReference type="InterPro" id="IPR002932">
    <property type="entry name" value="Glu_synthdom"/>
</dbReference>
<proteinExistence type="inferred from homology"/>
<comment type="similarity">
    <text evidence="1 2">Belongs to the glutamate synthase family.</text>
</comment>
<name>A0A512C8X5_9BACT</name>
<dbReference type="RefSeq" id="WP_020893686.1">
    <property type="nucleotide sequence ID" value="NZ_BJYV01000003.1"/>
</dbReference>
<keyword evidence="3" id="KW-0472">Membrane</keyword>
<dbReference type="AlphaFoldDB" id="A0A512C8X5"/>
<dbReference type="GO" id="GO:0015930">
    <property type="term" value="F:glutamate synthase activity"/>
    <property type="evidence" value="ECO:0007669"/>
    <property type="project" value="InterPro"/>
</dbReference>
<dbReference type="InterPro" id="IPR027283">
    <property type="entry name" value="YerD"/>
</dbReference>
<keyword evidence="6" id="KW-1185">Reference proteome</keyword>
<dbReference type="SUPFAM" id="SSF51395">
    <property type="entry name" value="FMN-linked oxidoreductases"/>
    <property type="match status" value="1"/>
</dbReference>
<reference evidence="5 6" key="1">
    <citation type="submission" date="2019-07" db="EMBL/GenBank/DDBJ databases">
        <title>Whole genome shotgun sequence of Cyclobacterium qasimii NBRC 106168.</title>
        <authorList>
            <person name="Hosoyama A."/>
            <person name="Uohara A."/>
            <person name="Ohji S."/>
            <person name="Ichikawa N."/>
        </authorList>
    </citation>
    <scope>NUCLEOTIDE SEQUENCE [LARGE SCALE GENOMIC DNA]</scope>
    <source>
        <strain evidence="5 6">NBRC 106168</strain>
    </source>
</reference>
<dbReference type="InterPro" id="IPR013785">
    <property type="entry name" value="Aldolase_TIM"/>
</dbReference>
<evidence type="ECO:0000259" key="4">
    <source>
        <dbReference type="Pfam" id="PF01645"/>
    </source>
</evidence>
<accession>A0A512C8X5</accession>
<dbReference type="Proteomes" id="UP000321301">
    <property type="component" value="Unassembled WGS sequence"/>
</dbReference>
<dbReference type="InterPro" id="IPR024188">
    <property type="entry name" value="GltB"/>
</dbReference>
<dbReference type="Gene3D" id="3.20.20.70">
    <property type="entry name" value="Aldolase class I"/>
    <property type="match status" value="1"/>
</dbReference>
<sequence length="506" mass="55596">MNVRRLFIILSIFLSVLLGGISIFHPNALWGFIILGPLILLGFSDILQKKQTIKRNFPVIGQIRYFLEKIRPEIMQYFVETDTEGRPISRMFRSIIYQRSKKVNDTTPFGTQMDVYSAGYEWMDHSMFARKADTLDRHPRVLVGGPQCKQPYSASLLNISAMSYGSLSKNAVLALNKGAKLDNFAHNTGEGGLSSYHLEHGGDLIWQIGTGYFGCRNENGDFDAEKFKEKASLDNVKMIEIKISQGAKPGHGGILPAIKNTPEIAEIRGVKPNTAVHSPPSHSAFSTVIGLMEFIDNLKVLSGGKPIGFKMCIGKKQEFNDLCAAMIETGIKPDFITVDGGEGGTGAAPVEFSNSLGMPLRDGLSFVSDTLIKFGLKKDIKLIASGKIFTGFHIARVIALGADMVNSARGMMLAIGCIQALRCNNNTCPTGVATQNKALMKGLDVEDKAKRVSNFHHETLHAFIELVAAAGICKPEELTRSHINRRVSMNKVMTYDEIFPQHIQGN</sequence>
<dbReference type="PIRSF" id="PIRSF006429">
    <property type="entry name" value="GOGAT_lg_2"/>
    <property type="match status" value="1"/>
</dbReference>
<comment type="caution">
    <text evidence="5">The sequence shown here is derived from an EMBL/GenBank/DDBJ whole genome shotgun (WGS) entry which is preliminary data.</text>
</comment>
<dbReference type="PANTHER" id="PTHR43819">
    <property type="entry name" value="ARCHAEAL-TYPE GLUTAMATE SYNTHASE [NADPH]"/>
    <property type="match status" value="1"/>
</dbReference>
<keyword evidence="3" id="KW-0812">Transmembrane</keyword>
<evidence type="ECO:0000256" key="3">
    <source>
        <dbReference type="SAM" id="Phobius"/>
    </source>
</evidence>
<gene>
    <name evidence="5" type="ORF">CQA01_12000</name>
</gene>
<dbReference type="EMBL" id="BJYV01000003">
    <property type="protein sequence ID" value="GEO20666.1"/>
    <property type="molecule type" value="Genomic_DNA"/>
</dbReference>
<dbReference type="PIRSF" id="PIRSF500060">
    <property type="entry name" value="UCP500060"/>
    <property type="match status" value="1"/>
</dbReference>
<organism evidence="5 6">
    <name type="scientific">Cyclobacterium qasimii</name>
    <dbReference type="NCBI Taxonomy" id="1350429"/>
    <lineage>
        <taxon>Bacteria</taxon>
        <taxon>Pseudomonadati</taxon>
        <taxon>Bacteroidota</taxon>
        <taxon>Cytophagia</taxon>
        <taxon>Cytophagales</taxon>
        <taxon>Cyclobacteriaceae</taxon>
        <taxon>Cyclobacterium</taxon>
    </lineage>
</organism>
<evidence type="ECO:0000313" key="5">
    <source>
        <dbReference type="EMBL" id="GEO20666.1"/>
    </source>
</evidence>
<dbReference type="GO" id="GO:0006537">
    <property type="term" value="P:glutamate biosynthetic process"/>
    <property type="evidence" value="ECO:0007669"/>
    <property type="project" value="InterPro"/>
</dbReference>